<dbReference type="InterPro" id="IPR000631">
    <property type="entry name" value="CARKD"/>
</dbReference>
<feature type="binding site" evidence="18">
    <location>
        <position position="62"/>
    </location>
    <ligand>
        <name>K(+)</name>
        <dbReference type="ChEBI" id="CHEBI:29103"/>
    </ligand>
</feature>
<evidence type="ECO:0000256" key="15">
    <source>
        <dbReference type="ARBA" id="ARBA00048238"/>
    </source>
</evidence>
<comment type="catalytic activity">
    <reaction evidence="1 18 19">
        <text>(6R)-NADHX = (6S)-NADHX</text>
        <dbReference type="Rhea" id="RHEA:32215"/>
        <dbReference type="ChEBI" id="CHEBI:64074"/>
        <dbReference type="ChEBI" id="CHEBI:64075"/>
        <dbReference type="EC" id="5.1.99.6"/>
    </reaction>
</comment>
<dbReference type="Gene3D" id="3.40.1190.20">
    <property type="match status" value="1"/>
</dbReference>
<dbReference type="GO" id="GO:0046872">
    <property type="term" value="F:metal ion binding"/>
    <property type="evidence" value="ECO:0007669"/>
    <property type="project" value="UniProtKB-UniRule"/>
</dbReference>
<comment type="similarity">
    <text evidence="18">Belongs to the NnrE/AIBP family.</text>
</comment>
<dbReference type="GO" id="GO:0052856">
    <property type="term" value="F:NAD(P)HX epimerase activity"/>
    <property type="evidence" value="ECO:0007669"/>
    <property type="project" value="UniProtKB-UniRule"/>
</dbReference>
<comment type="function">
    <text evidence="17">Catalyzes the dehydration of the S-form of NAD(P)HX at the expense of ADP, which is converted to AMP. Together with NAD(P)HX epimerase, which catalyzes the epimerization of the S- and R-forms, the enzyme allows the repair of both epimers of NAD(P)HX, a damaged form of NAD(P)H that is a result of enzymatic or heat-dependent hydration.</text>
</comment>
<feature type="binding site" evidence="17">
    <location>
        <position position="422"/>
    </location>
    <ligand>
        <name>AMP</name>
        <dbReference type="ChEBI" id="CHEBI:456215"/>
    </ligand>
</feature>
<feature type="binding site" evidence="18">
    <location>
        <position position="122"/>
    </location>
    <ligand>
        <name>K(+)</name>
        <dbReference type="ChEBI" id="CHEBI:29103"/>
    </ligand>
</feature>
<name>A0A1C3RCI0_9PROT</name>
<evidence type="ECO:0000256" key="3">
    <source>
        <dbReference type="ARBA" id="ARBA00006001"/>
    </source>
</evidence>
<dbReference type="Gene3D" id="3.40.50.10260">
    <property type="entry name" value="YjeF N-terminal domain"/>
    <property type="match status" value="1"/>
</dbReference>
<feature type="binding site" evidence="18">
    <location>
        <position position="155"/>
    </location>
    <ligand>
        <name>(6S)-NADPHX</name>
        <dbReference type="ChEBI" id="CHEBI:64076"/>
    </ligand>
</feature>
<keyword evidence="6 17" id="KW-0547">Nucleotide-binding</keyword>
<dbReference type="EC" id="5.1.99.6" evidence="19"/>
<dbReference type="PROSITE" id="PS51383">
    <property type="entry name" value="YJEF_C_3"/>
    <property type="match status" value="1"/>
</dbReference>
<gene>
    <name evidence="18" type="primary">nnrE</name>
    <name evidence="17" type="synonym">nnrD</name>
    <name evidence="22" type="ORF">MTBPR1_10227</name>
</gene>
<keyword evidence="7 17" id="KW-0067">ATP-binding</keyword>
<dbReference type="InterPro" id="IPR036652">
    <property type="entry name" value="YjeF_N_dom_sf"/>
</dbReference>
<evidence type="ECO:0000256" key="1">
    <source>
        <dbReference type="ARBA" id="ARBA00000013"/>
    </source>
</evidence>
<evidence type="ECO:0000256" key="5">
    <source>
        <dbReference type="ARBA" id="ARBA00022723"/>
    </source>
</evidence>
<keyword evidence="23" id="KW-1185">Reference proteome</keyword>
<dbReference type="Pfam" id="PF01256">
    <property type="entry name" value="Carb_kinase"/>
    <property type="match status" value="1"/>
</dbReference>
<comment type="function">
    <text evidence="14 19">Bifunctional enzyme that catalyzes the epimerization of the S- and R-forms of NAD(P)HX and the dehydration of the S-form of NAD(P)HX at the expense of ADP, which is converted to AMP. This allows the repair of both epimers of NAD(P)HX, a damaged form of NAD(P)H that is a result of enzymatic or heat-dependent hydration.</text>
</comment>
<evidence type="ECO:0000259" key="21">
    <source>
        <dbReference type="PROSITE" id="PS51385"/>
    </source>
</evidence>
<evidence type="ECO:0000256" key="10">
    <source>
        <dbReference type="ARBA" id="ARBA00023027"/>
    </source>
</evidence>
<feature type="domain" description="YjeF C-terminal" evidence="20">
    <location>
        <begin position="219"/>
        <end position="477"/>
    </location>
</feature>
<feature type="binding site" evidence="17">
    <location>
        <position position="312"/>
    </location>
    <ligand>
        <name>(6S)-NADPHX</name>
        <dbReference type="ChEBI" id="CHEBI:64076"/>
    </ligand>
</feature>
<evidence type="ECO:0000256" key="11">
    <source>
        <dbReference type="ARBA" id="ARBA00023235"/>
    </source>
</evidence>
<proteinExistence type="inferred from homology"/>
<keyword evidence="11 18" id="KW-0413">Isomerase</keyword>
<comment type="cofactor">
    <cofactor evidence="18 19">
        <name>K(+)</name>
        <dbReference type="ChEBI" id="CHEBI:29103"/>
    </cofactor>
    <text evidence="18 19">Binds 1 potassium ion per subunit.</text>
</comment>
<keyword evidence="12 17" id="KW-0456">Lyase</keyword>
<dbReference type="HAMAP" id="MF_01966">
    <property type="entry name" value="NADHX_epimerase"/>
    <property type="match status" value="1"/>
</dbReference>
<evidence type="ECO:0000256" key="18">
    <source>
        <dbReference type="HAMAP-Rule" id="MF_01966"/>
    </source>
</evidence>
<dbReference type="PANTHER" id="PTHR12592">
    <property type="entry name" value="ATP-DEPENDENT (S)-NAD(P)H-HYDRATE DEHYDRATASE FAMILY MEMBER"/>
    <property type="match status" value="1"/>
</dbReference>
<feature type="binding site" evidence="18">
    <location>
        <begin position="61"/>
        <end position="65"/>
    </location>
    <ligand>
        <name>(6S)-NADPHX</name>
        <dbReference type="ChEBI" id="CHEBI:64076"/>
    </ligand>
</feature>
<dbReference type="AlphaFoldDB" id="A0A1C3RCI0"/>
<comment type="function">
    <text evidence="18">Catalyzes the epimerization of the S- and R-forms of NAD(P)HX, a damaged form of NAD(P)H that is a result of enzymatic or heat-dependent hydration. This is a prerequisite for the S-specific NAD(P)H-hydrate dehydratase to allow the repair of both epimers of NAD(P)HX.</text>
</comment>
<dbReference type="InterPro" id="IPR029056">
    <property type="entry name" value="Ribokinase-like"/>
</dbReference>
<dbReference type="EMBL" id="FLYE01000001">
    <property type="protein sequence ID" value="SCA54980.1"/>
    <property type="molecule type" value="Genomic_DNA"/>
</dbReference>
<dbReference type="PIRSF" id="PIRSF017184">
    <property type="entry name" value="Nnr"/>
    <property type="match status" value="1"/>
</dbReference>
<dbReference type="SUPFAM" id="SSF53613">
    <property type="entry name" value="Ribokinase-like"/>
    <property type="match status" value="1"/>
</dbReference>
<dbReference type="NCBIfam" id="TIGR00197">
    <property type="entry name" value="yjeF_nterm"/>
    <property type="match status" value="1"/>
</dbReference>
<comment type="caution">
    <text evidence="18">Lacks conserved residue(s) required for the propagation of feature annotation.</text>
</comment>
<protein>
    <recommendedName>
        <fullName evidence="19">Bifunctional NAD(P)H-hydrate repair enzyme</fullName>
    </recommendedName>
    <alternativeName>
        <fullName evidence="19">Nicotinamide nucleotide repair protein</fullName>
    </alternativeName>
    <domain>
        <recommendedName>
            <fullName evidence="19">ADP-dependent (S)-NAD(P)H-hydrate dehydratase</fullName>
            <ecNumber evidence="19">4.2.1.136</ecNumber>
        </recommendedName>
        <alternativeName>
            <fullName evidence="19">ADP-dependent NAD(P)HX dehydratase</fullName>
        </alternativeName>
    </domain>
    <domain>
        <recommendedName>
            <fullName evidence="19">NAD(P)H-hydrate epimerase</fullName>
            <ecNumber evidence="19">5.1.99.6</ecNumber>
        </recommendedName>
    </domain>
</protein>
<evidence type="ECO:0000313" key="23">
    <source>
        <dbReference type="Proteomes" id="UP000231658"/>
    </source>
</evidence>
<evidence type="ECO:0000256" key="7">
    <source>
        <dbReference type="ARBA" id="ARBA00022840"/>
    </source>
</evidence>
<reference evidence="22 23" key="1">
    <citation type="submission" date="2016-07" db="EMBL/GenBank/DDBJ databases">
        <authorList>
            <person name="Lefevre C.T."/>
        </authorList>
    </citation>
    <scope>NUCLEOTIDE SEQUENCE [LARGE SCALE GENOMIC DNA]</scope>
    <source>
        <strain evidence="22">PR1</strain>
    </source>
</reference>
<keyword evidence="13" id="KW-0511">Multifunctional enzyme</keyword>
<keyword evidence="10 17" id="KW-0520">NAD</keyword>
<comment type="catalytic activity">
    <reaction evidence="15 17 19">
        <text>(6S)-NADHX + ADP = AMP + phosphate + NADH + H(+)</text>
        <dbReference type="Rhea" id="RHEA:32223"/>
        <dbReference type="ChEBI" id="CHEBI:15378"/>
        <dbReference type="ChEBI" id="CHEBI:43474"/>
        <dbReference type="ChEBI" id="CHEBI:57945"/>
        <dbReference type="ChEBI" id="CHEBI:64074"/>
        <dbReference type="ChEBI" id="CHEBI:456215"/>
        <dbReference type="ChEBI" id="CHEBI:456216"/>
        <dbReference type="EC" id="4.2.1.136"/>
    </reaction>
</comment>
<dbReference type="RefSeq" id="WP_069185705.1">
    <property type="nucleotide sequence ID" value="NZ_FLYE01000001.1"/>
</dbReference>
<comment type="subunit">
    <text evidence="17">Homotetramer.</text>
</comment>
<comment type="catalytic activity">
    <reaction evidence="2 18 19">
        <text>(6R)-NADPHX = (6S)-NADPHX</text>
        <dbReference type="Rhea" id="RHEA:32227"/>
        <dbReference type="ChEBI" id="CHEBI:64076"/>
        <dbReference type="ChEBI" id="CHEBI:64077"/>
        <dbReference type="EC" id="5.1.99.6"/>
    </reaction>
</comment>
<comment type="similarity">
    <text evidence="17">Belongs to the NnrD/CARKD family.</text>
</comment>
<dbReference type="NCBIfam" id="TIGR00196">
    <property type="entry name" value="yjeF_cterm"/>
    <property type="match status" value="1"/>
</dbReference>
<accession>A0A1C3RCI0</accession>
<evidence type="ECO:0000256" key="4">
    <source>
        <dbReference type="ARBA" id="ARBA00009524"/>
    </source>
</evidence>
<evidence type="ECO:0000256" key="12">
    <source>
        <dbReference type="ARBA" id="ARBA00023239"/>
    </source>
</evidence>
<keyword evidence="5 18" id="KW-0479">Metal-binding</keyword>
<evidence type="ECO:0000256" key="2">
    <source>
        <dbReference type="ARBA" id="ARBA00000909"/>
    </source>
</evidence>
<dbReference type="EC" id="4.2.1.136" evidence="19"/>
<dbReference type="Pfam" id="PF03853">
    <property type="entry name" value="YjeF_N"/>
    <property type="match status" value="1"/>
</dbReference>
<feature type="binding site" evidence="18">
    <location>
        <position position="158"/>
    </location>
    <ligand>
        <name>K(+)</name>
        <dbReference type="ChEBI" id="CHEBI:29103"/>
    </ligand>
</feature>
<evidence type="ECO:0000256" key="8">
    <source>
        <dbReference type="ARBA" id="ARBA00022857"/>
    </source>
</evidence>
<feature type="binding site" evidence="17">
    <location>
        <position position="423"/>
    </location>
    <ligand>
        <name>(6S)-NADPHX</name>
        <dbReference type="ChEBI" id="CHEBI:64076"/>
    </ligand>
</feature>
<dbReference type="PROSITE" id="PS51385">
    <property type="entry name" value="YJEF_N"/>
    <property type="match status" value="1"/>
</dbReference>
<evidence type="ECO:0000259" key="20">
    <source>
        <dbReference type="PROSITE" id="PS51383"/>
    </source>
</evidence>
<dbReference type="GO" id="GO:0052855">
    <property type="term" value="F:ADP-dependent NAD(P)H-hydrate dehydratase activity"/>
    <property type="evidence" value="ECO:0007669"/>
    <property type="project" value="UniProtKB-UniRule"/>
</dbReference>
<dbReference type="GO" id="GO:0005524">
    <property type="term" value="F:ATP binding"/>
    <property type="evidence" value="ECO:0007669"/>
    <property type="project" value="UniProtKB-UniRule"/>
</dbReference>
<dbReference type="STRING" id="1867952.MTBPR1_10227"/>
<dbReference type="InterPro" id="IPR004443">
    <property type="entry name" value="YjeF_N_dom"/>
</dbReference>
<dbReference type="CDD" id="cd01171">
    <property type="entry name" value="YXKO-related"/>
    <property type="match status" value="1"/>
</dbReference>
<dbReference type="GO" id="GO:0110051">
    <property type="term" value="P:metabolite repair"/>
    <property type="evidence" value="ECO:0007669"/>
    <property type="project" value="TreeGrafter"/>
</dbReference>
<sequence length="484" mass="51848">MGKNTKNRLLSVSEMYEADRLTIESGLAGIDLMEAAGLSITREITKRWSPKKTVILCGPGNNGGDGFVVARLLEERGLKAQVLLLGERDKLRGDAKINSDRWAHDVLPLSPDHLHGADLIVDAIFGAGLAREVDGIVAQTLEAAKKLQVPVVAVDTPSGIHGGTGQVLGTTLPANLTITFCRPKTGHYLYPAKKLCGELIVTDIGIPDHVIETINPQTEVNQPQDYFPWPDEETHKYKKGHGVIIGGQQMTGATRLGAICARRVGAGLITISAHGAAYMIYRQGEAGNIVSNDDLDTHLNDPRKNAFLIGPGLGIGEKRQLVVEQLLESSKALILDADALTMLKDWQWKERNAETILTPHEGEFSRLFPEITGSKLEKAKAAAKQSNCTVLLKGPDTVIAAPDGRAVINDSGTPWLATAGSGDSLSGICLGLFAQGLDGFKAASLASWLHGRCAEAFQEGLIAEDIGDILPSVIKTLKNMHSSY</sequence>
<feature type="domain" description="YjeF N-terminal" evidence="21">
    <location>
        <begin position="15"/>
        <end position="212"/>
    </location>
</feature>
<feature type="binding site" evidence="17">
    <location>
        <begin position="393"/>
        <end position="397"/>
    </location>
    <ligand>
        <name>AMP</name>
        <dbReference type="ChEBI" id="CHEBI:456215"/>
    </ligand>
</feature>
<evidence type="ECO:0000256" key="17">
    <source>
        <dbReference type="HAMAP-Rule" id="MF_01965"/>
    </source>
</evidence>
<feature type="binding site" evidence="18">
    <location>
        <begin position="126"/>
        <end position="132"/>
    </location>
    <ligand>
        <name>(6S)-NADPHX</name>
        <dbReference type="ChEBI" id="CHEBI:64076"/>
    </ligand>
</feature>
<dbReference type="Proteomes" id="UP000231658">
    <property type="component" value="Unassembled WGS sequence"/>
</dbReference>
<evidence type="ECO:0000256" key="14">
    <source>
        <dbReference type="ARBA" id="ARBA00025153"/>
    </source>
</evidence>
<comment type="cofactor">
    <cofactor evidence="17">
        <name>Mg(2+)</name>
        <dbReference type="ChEBI" id="CHEBI:18420"/>
    </cofactor>
</comment>
<dbReference type="InterPro" id="IPR030677">
    <property type="entry name" value="Nnr"/>
</dbReference>
<comment type="catalytic activity">
    <reaction evidence="16 17 19">
        <text>(6S)-NADPHX + ADP = AMP + phosphate + NADPH + H(+)</text>
        <dbReference type="Rhea" id="RHEA:32235"/>
        <dbReference type="ChEBI" id="CHEBI:15378"/>
        <dbReference type="ChEBI" id="CHEBI:43474"/>
        <dbReference type="ChEBI" id="CHEBI:57783"/>
        <dbReference type="ChEBI" id="CHEBI:64076"/>
        <dbReference type="ChEBI" id="CHEBI:456215"/>
        <dbReference type="ChEBI" id="CHEBI:456216"/>
        <dbReference type="EC" id="4.2.1.136"/>
    </reaction>
</comment>
<evidence type="ECO:0000256" key="13">
    <source>
        <dbReference type="ARBA" id="ARBA00023268"/>
    </source>
</evidence>
<keyword evidence="8 17" id="KW-0521">NADP</keyword>
<dbReference type="GO" id="GO:0046496">
    <property type="term" value="P:nicotinamide nucleotide metabolic process"/>
    <property type="evidence" value="ECO:0007669"/>
    <property type="project" value="UniProtKB-UniRule"/>
</dbReference>
<evidence type="ECO:0000256" key="19">
    <source>
        <dbReference type="PIRNR" id="PIRNR017184"/>
    </source>
</evidence>
<dbReference type="PANTHER" id="PTHR12592:SF0">
    <property type="entry name" value="ATP-DEPENDENT (S)-NAD(P)H-HYDRATE DEHYDRATASE"/>
    <property type="match status" value="1"/>
</dbReference>
<comment type="similarity">
    <text evidence="3 19">In the N-terminal section; belongs to the NnrE/AIBP family.</text>
</comment>
<evidence type="ECO:0000256" key="6">
    <source>
        <dbReference type="ARBA" id="ARBA00022741"/>
    </source>
</evidence>
<evidence type="ECO:0000313" key="22">
    <source>
        <dbReference type="EMBL" id="SCA54980.1"/>
    </source>
</evidence>
<dbReference type="HAMAP" id="MF_01965">
    <property type="entry name" value="NADHX_dehydratase"/>
    <property type="match status" value="1"/>
</dbReference>
<comment type="similarity">
    <text evidence="4 19">In the C-terminal section; belongs to the NnrD/CARKD family.</text>
</comment>
<organism evidence="22 23">
    <name type="scientific">Candidatus Terasakiella magnetica</name>
    <dbReference type="NCBI Taxonomy" id="1867952"/>
    <lineage>
        <taxon>Bacteria</taxon>
        <taxon>Pseudomonadati</taxon>
        <taxon>Pseudomonadota</taxon>
        <taxon>Alphaproteobacteria</taxon>
        <taxon>Rhodospirillales</taxon>
        <taxon>Terasakiellaceae</taxon>
        <taxon>Terasakiella</taxon>
    </lineage>
</organism>
<feature type="binding site" evidence="17">
    <location>
        <position position="253"/>
    </location>
    <ligand>
        <name>(6S)-NADPHX</name>
        <dbReference type="ChEBI" id="CHEBI:64076"/>
    </ligand>
</feature>
<dbReference type="SUPFAM" id="SSF64153">
    <property type="entry name" value="YjeF N-terminal domain-like"/>
    <property type="match status" value="1"/>
</dbReference>
<feature type="binding site" evidence="17">
    <location>
        <position position="360"/>
    </location>
    <ligand>
        <name>(6S)-NADPHX</name>
        <dbReference type="ChEBI" id="CHEBI:64076"/>
    </ligand>
</feature>
<evidence type="ECO:0000256" key="16">
    <source>
        <dbReference type="ARBA" id="ARBA00049209"/>
    </source>
</evidence>
<evidence type="ECO:0000256" key="9">
    <source>
        <dbReference type="ARBA" id="ARBA00022958"/>
    </source>
</evidence>
<keyword evidence="9 18" id="KW-0630">Potassium</keyword>